<dbReference type="OrthoDB" id="194358at2759"/>
<proteinExistence type="predicted"/>
<dbReference type="InterPro" id="IPR036770">
    <property type="entry name" value="Ankyrin_rpt-contain_sf"/>
</dbReference>
<protein>
    <recommendedName>
        <fullName evidence="4">Ankyrin repeat domain-containing protein</fullName>
    </recommendedName>
</protein>
<accession>A0A1C7M4G1</accession>
<gene>
    <name evidence="2" type="ORF">A0H81_08845</name>
</gene>
<dbReference type="Gene3D" id="1.25.40.20">
    <property type="entry name" value="Ankyrin repeat-containing domain"/>
    <property type="match status" value="1"/>
</dbReference>
<name>A0A1C7M4G1_GRIFR</name>
<reference evidence="2 3" key="1">
    <citation type="submission" date="2016-03" db="EMBL/GenBank/DDBJ databases">
        <title>Whole genome sequencing of Grifola frondosa 9006-11.</title>
        <authorList>
            <person name="Min B."/>
            <person name="Park H."/>
            <person name="Kim J.-G."/>
            <person name="Cho H."/>
            <person name="Oh Y.-L."/>
            <person name="Kong W.-S."/>
            <person name="Choi I.-G."/>
        </authorList>
    </citation>
    <scope>NUCLEOTIDE SEQUENCE [LARGE SCALE GENOMIC DNA]</scope>
    <source>
        <strain evidence="2 3">9006-11</strain>
    </source>
</reference>
<dbReference type="EMBL" id="LUGG01000011">
    <property type="protein sequence ID" value="OBZ71722.1"/>
    <property type="molecule type" value="Genomic_DNA"/>
</dbReference>
<feature type="region of interest" description="Disordered" evidence="1">
    <location>
        <begin position="114"/>
        <end position="160"/>
    </location>
</feature>
<evidence type="ECO:0008006" key="4">
    <source>
        <dbReference type="Google" id="ProtNLM"/>
    </source>
</evidence>
<comment type="caution">
    <text evidence="2">The sequence shown here is derived from an EMBL/GenBank/DDBJ whole genome shotgun (WGS) entry which is preliminary data.</text>
</comment>
<dbReference type="STRING" id="5627.A0A1C7M4G1"/>
<keyword evidence="3" id="KW-1185">Reference proteome</keyword>
<dbReference type="Proteomes" id="UP000092993">
    <property type="component" value="Unassembled WGS sequence"/>
</dbReference>
<evidence type="ECO:0000256" key="1">
    <source>
        <dbReference type="SAM" id="MobiDB-lite"/>
    </source>
</evidence>
<evidence type="ECO:0000313" key="3">
    <source>
        <dbReference type="Proteomes" id="UP000092993"/>
    </source>
</evidence>
<organism evidence="2 3">
    <name type="scientific">Grifola frondosa</name>
    <name type="common">Maitake</name>
    <name type="synonym">Polyporus frondosus</name>
    <dbReference type="NCBI Taxonomy" id="5627"/>
    <lineage>
        <taxon>Eukaryota</taxon>
        <taxon>Fungi</taxon>
        <taxon>Dikarya</taxon>
        <taxon>Basidiomycota</taxon>
        <taxon>Agaricomycotina</taxon>
        <taxon>Agaricomycetes</taxon>
        <taxon>Polyporales</taxon>
        <taxon>Grifolaceae</taxon>
        <taxon>Grifola</taxon>
    </lineage>
</organism>
<sequence>MGALKYLFWRRMSPDVEDIPGPGYTALDHCTMALVRADLARVLLEHGTDVNHRDRFGSVPVVGAFQRDRRARCAYGIWRGPQHRGRGRRQARPILPLLWASGYRRHHAVESQACGGKRAGESAPGKARHWTGRSDCSAGRRMVPSSRAPNALPCAPSPRSANMRRTIVSVGAN</sequence>
<evidence type="ECO:0000313" key="2">
    <source>
        <dbReference type="EMBL" id="OBZ71722.1"/>
    </source>
</evidence>
<dbReference type="AlphaFoldDB" id="A0A1C7M4G1"/>
<dbReference type="SUPFAM" id="SSF48403">
    <property type="entry name" value="Ankyrin repeat"/>
    <property type="match status" value="1"/>
</dbReference>